<protein>
    <submittedName>
        <fullName evidence="2">Uncharacterized protein</fullName>
    </submittedName>
</protein>
<gene>
    <name evidence="2" type="ORF">HERILL_LOCUS3225</name>
</gene>
<dbReference type="OrthoDB" id="343907at2759"/>
<dbReference type="InParanoid" id="A0A7R8UGB5"/>
<dbReference type="EMBL" id="LR899009">
    <property type="protein sequence ID" value="CAD7080049.1"/>
    <property type="molecule type" value="Genomic_DNA"/>
</dbReference>
<dbReference type="Gene3D" id="3.30.450.30">
    <property type="entry name" value="Dynein light chain 2a, cytoplasmic"/>
    <property type="match status" value="1"/>
</dbReference>
<dbReference type="FunFam" id="3.30.450.30:FF:000003">
    <property type="entry name" value="ragulator complex protein LAMTOR3 homolog"/>
    <property type="match status" value="1"/>
</dbReference>
<evidence type="ECO:0000313" key="3">
    <source>
        <dbReference type="Proteomes" id="UP000594454"/>
    </source>
</evidence>
<dbReference type="Pfam" id="PF08923">
    <property type="entry name" value="MAPKK1_Int"/>
    <property type="match status" value="1"/>
</dbReference>
<name>A0A7R8UGB5_HERIL</name>
<dbReference type="OMA" id="YQVIQMN"/>
<proteinExistence type="inferred from homology"/>
<dbReference type="SUPFAM" id="SSF103196">
    <property type="entry name" value="Roadblock/LC7 domain"/>
    <property type="match status" value="1"/>
</dbReference>
<dbReference type="GO" id="GO:0032008">
    <property type="term" value="P:positive regulation of TOR signaling"/>
    <property type="evidence" value="ECO:0007669"/>
    <property type="project" value="TreeGrafter"/>
</dbReference>
<dbReference type="PANTHER" id="PTHR13378">
    <property type="entry name" value="REGULATOR COMPLEX PROTEIN LAMTOR3"/>
    <property type="match status" value="1"/>
</dbReference>
<dbReference type="PANTHER" id="PTHR13378:SF1">
    <property type="entry name" value="RAGULATOR COMPLEX PROTEIN LAMTOR3"/>
    <property type="match status" value="1"/>
</dbReference>
<evidence type="ECO:0000256" key="1">
    <source>
        <dbReference type="ARBA" id="ARBA00005356"/>
    </source>
</evidence>
<evidence type="ECO:0000313" key="2">
    <source>
        <dbReference type="EMBL" id="CAD7080049.1"/>
    </source>
</evidence>
<sequence length="124" mass="13757">MTDDVKRYFTNLLQKVSGLFCILVTDRDGVPLIRIDNKTIEDIDLPPSLFSTFALATDQAGKLGLGKNKTIISMYSNYQIVQMNKLPLIVTFVGTENCNTGHILALEKSIDGYLDEIKLAVTES</sequence>
<dbReference type="AlphaFoldDB" id="A0A7R8UGB5"/>
<dbReference type="GO" id="GO:0071986">
    <property type="term" value="C:Ragulator complex"/>
    <property type="evidence" value="ECO:0007669"/>
    <property type="project" value="TreeGrafter"/>
</dbReference>
<dbReference type="SMART" id="SM01278">
    <property type="entry name" value="MAPKK1_Int"/>
    <property type="match status" value="1"/>
</dbReference>
<organism evidence="2 3">
    <name type="scientific">Hermetia illucens</name>
    <name type="common">Black soldier fly</name>
    <dbReference type="NCBI Taxonomy" id="343691"/>
    <lineage>
        <taxon>Eukaryota</taxon>
        <taxon>Metazoa</taxon>
        <taxon>Ecdysozoa</taxon>
        <taxon>Arthropoda</taxon>
        <taxon>Hexapoda</taxon>
        <taxon>Insecta</taxon>
        <taxon>Pterygota</taxon>
        <taxon>Neoptera</taxon>
        <taxon>Endopterygota</taxon>
        <taxon>Diptera</taxon>
        <taxon>Brachycera</taxon>
        <taxon>Stratiomyomorpha</taxon>
        <taxon>Stratiomyidae</taxon>
        <taxon>Hermetiinae</taxon>
        <taxon>Hermetia</taxon>
    </lineage>
</organism>
<dbReference type="GO" id="GO:0071230">
    <property type="term" value="P:cellular response to amino acid stimulus"/>
    <property type="evidence" value="ECO:0007669"/>
    <property type="project" value="TreeGrafter"/>
</dbReference>
<reference evidence="2 3" key="1">
    <citation type="submission" date="2020-11" db="EMBL/GenBank/DDBJ databases">
        <authorList>
            <person name="Wallbank WR R."/>
            <person name="Pardo Diaz C."/>
            <person name="Kozak K."/>
            <person name="Martin S."/>
            <person name="Jiggins C."/>
            <person name="Moest M."/>
            <person name="Warren A I."/>
            <person name="Generalovic N T."/>
            <person name="Byers J.R.P. K."/>
            <person name="Montejo-Kovacevich G."/>
            <person name="Yen C E."/>
        </authorList>
    </citation>
    <scope>NUCLEOTIDE SEQUENCE [LARGE SCALE GENOMIC DNA]</scope>
</reference>
<accession>A0A7R8UGB5</accession>
<keyword evidence="3" id="KW-1185">Reference proteome</keyword>
<dbReference type="InterPro" id="IPR015019">
    <property type="entry name" value="LAMTOR3"/>
</dbReference>
<dbReference type="FunCoup" id="A0A7R8UGB5">
    <property type="interactions" value="743"/>
</dbReference>
<dbReference type="Proteomes" id="UP000594454">
    <property type="component" value="Chromosome 1"/>
</dbReference>
<comment type="similarity">
    <text evidence="1">Belongs to the LAMTOR3 family.</text>
</comment>